<gene>
    <name evidence="2" type="ORF">ENQ76_09105</name>
</gene>
<accession>A0A7C2NXE9</accession>
<comment type="caution">
    <text evidence="2">The sequence shown here is derived from an EMBL/GenBank/DDBJ whole genome shotgun (WGS) entry which is preliminary data.</text>
</comment>
<proteinExistence type="predicted"/>
<dbReference type="InterPro" id="IPR032531">
    <property type="entry name" value="DUF4956"/>
</dbReference>
<keyword evidence="1" id="KW-1133">Transmembrane helix</keyword>
<name>A0A7C2NXE9_9PLAN</name>
<organism evidence="2">
    <name type="scientific">Schlesneria paludicola</name>
    <dbReference type="NCBI Taxonomy" id="360056"/>
    <lineage>
        <taxon>Bacteria</taxon>
        <taxon>Pseudomonadati</taxon>
        <taxon>Planctomycetota</taxon>
        <taxon>Planctomycetia</taxon>
        <taxon>Planctomycetales</taxon>
        <taxon>Planctomycetaceae</taxon>
        <taxon>Schlesneria</taxon>
    </lineage>
</organism>
<evidence type="ECO:0000256" key="1">
    <source>
        <dbReference type="SAM" id="Phobius"/>
    </source>
</evidence>
<keyword evidence="1" id="KW-0472">Membrane</keyword>
<dbReference type="AlphaFoldDB" id="A0A7C2NXE9"/>
<feature type="transmembrane region" description="Helical" evidence="1">
    <location>
        <begin position="21"/>
        <end position="42"/>
    </location>
</feature>
<protein>
    <submittedName>
        <fullName evidence="2">DUF4956 domain-containing protein</fullName>
    </submittedName>
</protein>
<dbReference type="Pfam" id="PF16316">
    <property type="entry name" value="DUF4956"/>
    <property type="match status" value="1"/>
</dbReference>
<evidence type="ECO:0000313" key="2">
    <source>
        <dbReference type="EMBL" id="HEN15611.1"/>
    </source>
</evidence>
<dbReference type="EMBL" id="DSOK01000259">
    <property type="protein sequence ID" value="HEN15611.1"/>
    <property type="molecule type" value="Genomic_DNA"/>
</dbReference>
<feature type="transmembrane region" description="Helical" evidence="1">
    <location>
        <begin position="102"/>
        <end position="135"/>
    </location>
</feature>
<reference evidence="2" key="1">
    <citation type="journal article" date="2020" name="mSystems">
        <title>Genome- and Community-Level Interaction Insights into Carbon Utilization and Element Cycling Functions of Hydrothermarchaeota in Hydrothermal Sediment.</title>
        <authorList>
            <person name="Zhou Z."/>
            <person name="Liu Y."/>
            <person name="Xu W."/>
            <person name="Pan J."/>
            <person name="Luo Z.H."/>
            <person name="Li M."/>
        </authorList>
    </citation>
    <scope>NUCLEOTIDE SEQUENCE [LARGE SCALE GENOMIC DNA]</scope>
    <source>
        <strain evidence="2">SpSt-339</strain>
    </source>
</reference>
<feature type="transmembrane region" description="Helical" evidence="1">
    <location>
        <begin position="54"/>
        <end position="82"/>
    </location>
</feature>
<keyword evidence="1" id="KW-0812">Transmembrane</keyword>
<sequence length="225" mass="23836">MPDWLQSTTAVLELDITPQQLAARLLLATLAGAVVAGICYAAHGRRKADAPMLLTTLVLLTVLIAMVTLVIGNSVARAFGLVGALSIVRFRTVVDDTRDTAFVIFAVIVGMAIGAGALLVPLIGVPLVGLVAIVLDRLRAISLPEAPTHRLVVRMGLGRDPATVLDPVLDRHTTRRFITASSTSQKGAALDVTYRLHLPSDSSLPRLVAELNQLDGVQSVELTVQ</sequence>